<keyword evidence="1" id="KW-0547">Nucleotide-binding</keyword>
<dbReference type="InterPro" id="IPR013632">
    <property type="entry name" value="Rad51_C"/>
</dbReference>
<dbReference type="Pfam" id="PF08423">
    <property type="entry name" value="Rad51"/>
    <property type="match status" value="1"/>
</dbReference>
<dbReference type="AlphaFoldDB" id="A0A443RT68"/>
<dbReference type="GO" id="GO:0070192">
    <property type="term" value="P:chromosome organization involved in meiotic cell cycle"/>
    <property type="evidence" value="ECO:0007669"/>
    <property type="project" value="TreeGrafter"/>
</dbReference>
<dbReference type="Gene3D" id="1.10.150.20">
    <property type="entry name" value="5' to 3' exonuclease, C-terminal subdomain"/>
    <property type="match status" value="1"/>
</dbReference>
<dbReference type="GO" id="GO:0003697">
    <property type="term" value="F:single-stranded DNA binding"/>
    <property type="evidence" value="ECO:0007669"/>
    <property type="project" value="TreeGrafter"/>
</dbReference>
<proteinExistence type="predicted"/>
<dbReference type="OrthoDB" id="10251254at2759"/>
<feature type="domain" description="RecA family profile 1" evidence="3">
    <location>
        <begin position="46"/>
        <end position="217"/>
    </location>
</feature>
<dbReference type="GO" id="GO:0042148">
    <property type="term" value="P:DNA strand invasion"/>
    <property type="evidence" value="ECO:0007669"/>
    <property type="project" value="TreeGrafter"/>
</dbReference>
<organism evidence="4 5">
    <name type="scientific">Leptotrombidium deliense</name>
    <dbReference type="NCBI Taxonomy" id="299467"/>
    <lineage>
        <taxon>Eukaryota</taxon>
        <taxon>Metazoa</taxon>
        <taxon>Ecdysozoa</taxon>
        <taxon>Arthropoda</taxon>
        <taxon>Chelicerata</taxon>
        <taxon>Arachnida</taxon>
        <taxon>Acari</taxon>
        <taxon>Acariformes</taxon>
        <taxon>Trombidiformes</taxon>
        <taxon>Prostigmata</taxon>
        <taxon>Anystina</taxon>
        <taxon>Parasitengona</taxon>
        <taxon>Trombiculoidea</taxon>
        <taxon>Trombiculidae</taxon>
        <taxon>Leptotrombidium</taxon>
    </lineage>
</organism>
<dbReference type="SUPFAM" id="SSF52540">
    <property type="entry name" value="P-loop containing nucleoside triphosphate hydrolases"/>
    <property type="match status" value="1"/>
</dbReference>
<dbReference type="GO" id="GO:0006312">
    <property type="term" value="P:mitotic recombination"/>
    <property type="evidence" value="ECO:0007669"/>
    <property type="project" value="TreeGrafter"/>
</dbReference>
<evidence type="ECO:0000256" key="2">
    <source>
        <dbReference type="ARBA" id="ARBA00022840"/>
    </source>
</evidence>
<dbReference type="VEuPathDB" id="VectorBase:LDEU013553"/>
<evidence type="ECO:0000313" key="5">
    <source>
        <dbReference type="Proteomes" id="UP000288716"/>
    </source>
</evidence>
<evidence type="ECO:0000259" key="3">
    <source>
        <dbReference type="PROSITE" id="PS50162"/>
    </source>
</evidence>
<dbReference type="GO" id="GO:0000150">
    <property type="term" value="F:DNA strand exchange activity"/>
    <property type="evidence" value="ECO:0007669"/>
    <property type="project" value="TreeGrafter"/>
</dbReference>
<dbReference type="GO" id="GO:0007131">
    <property type="term" value="P:reciprocal meiotic recombination"/>
    <property type="evidence" value="ECO:0007669"/>
    <property type="project" value="TreeGrafter"/>
</dbReference>
<gene>
    <name evidence="4" type="ORF">B4U80_05084</name>
</gene>
<protein>
    <submittedName>
        <fullName evidence="4">Meiotic recombination protein Dmc1-like protein</fullName>
    </submittedName>
</protein>
<keyword evidence="5" id="KW-1185">Reference proteome</keyword>
<evidence type="ECO:0000313" key="4">
    <source>
        <dbReference type="EMBL" id="RWS18487.1"/>
    </source>
</evidence>
<sequence>MTTKRRLSTIKGMNEAKVNRIKESVNKLLPDSEIMNALQVMDKRKQIFKIQTGSQEINKILRGGIESMAITEAFGKSRTGKTQLSHTLCVTCQLRNGNYSGGKAIFIDTENTFRPERIREIAQRFEMNPKKALENILYFRADNSEHQTELLDTVAAKLHDDGNYKLIVVDSIMTHFRVDFCGKRELSERNEMLGAYLSKLQKLSEEYNVAIFGTNRVSADAVTSI</sequence>
<dbReference type="Proteomes" id="UP000288716">
    <property type="component" value="Unassembled WGS sequence"/>
</dbReference>
<dbReference type="PANTHER" id="PTHR22942">
    <property type="entry name" value="RECA/RAD51/RADA DNA STRAND-PAIRING FAMILY MEMBER"/>
    <property type="match status" value="1"/>
</dbReference>
<accession>A0A443RT68</accession>
<dbReference type="GO" id="GO:0140664">
    <property type="term" value="F:ATP-dependent DNA damage sensor activity"/>
    <property type="evidence" value="ECO:0007669"/>
    <property type="project" value="InterPro"/>
</dbReference>
<reference evidence="4 5" key="1">
    <citation type="journal article" date="2018" name="Gigascience">
        <title>Genomes of trombidid mites reveal novel predicted allergens and laterally-transferred genes associated with secondary metabolism.</title>
        <authorList>
            <person name="Dong X."/>
            <person name="Chaisiri K."/>
            <person name="Xia D."/>
            <person name="Armstrong S.D."/>
            <person name="Fang Y."/>
            <person name="Donnelly M.J."/>
            <person name="Kadowaki T."/>
            <person name="McGarry J.W."/>
            <person name="Darby A.C."/>
            <person name="Makepeace B.L."/>
        </authorList>
    </citation>
    <scope>NUCLEOTIDE SEQUENCE [LARGE SCALE GENOMIC DNA]</scope>
    <source>
        <strain evidence="4">UoL-UT</strain>
    </source>
</reference>
<dbReference type="GO" id="GO:0000794">
    <property type="term" value="C:condensed nuclear chromosome"/>
    <property type="evidence" value="ECO:0007669"/>
    <property type="project" value="TreeGrafter"/>
</dbReference>
<dbReference type="InterPro" id="IPR020588">
    <property type="entry name" value="RecA_ATP-bd"/>
</dbReference>
<dbReference type="PANTHER" id="PTHR22942:SF30">
    <property type="entry name" value="MEIOTIC RECOMBINATION PROTEIN DMC1_LIM15 HOMOLOG"/>
    <property type="match status" value="1"/>
</dbReference>
<dbReference type="GO" id="GO:0005524">
    <property type="term" value="F:ATP binding"/>
    <property type="evidence" value="ECO:0007669"/>
    <property type="project" value="UniProtKB-KW"/>
</dbReference>
<dbReference type="GO" id="GO:0000730">
    <property type="term" value="P:DNA recombinase assembly"/>
    <property type="evidence" value="ECO:0007669"/>
    <property type="project" value="TreeGrafter"/>
</dbReference>
<comment type="caution">
    <text evidence="4">The sequence shown here is derived from an EMBL/GenBank/DDBJ whole genome shotgun (WGS) entry which is preliminary data.</text>
</comment>
<dbReference type="GO" id="GO:0003690">
    <property type="term" value="F:double-stranded DNA binding"/>
    <property type="evidence" value="ECO:0007669"/>
    <property type="project" value="TreeGrafter"/>
</dbReference>
<keyword evidence="2" id="KW-0067">ATP-binding</keyword>
<dbReference type="InterPro" id="IPR027417">
    <property type="entry name" value="P-loop_NTPase"/>
</dbReference>
<dbReference type="STRING" id="299467.A0A443RT68"/>
<feature type="non-terminal residue" evidence="4">
    <location>
        <position position="225"/>
    </location>
</feature>
<name>A0A443RT68_9ACAR</name>
<dbReference type="EMBL" id="NCKV01038898">
    <property type="protein sequence ID" value="RWS18487.1"/>
    <property type="molecule type" value="Genomic_DNA"/>
</dbReference>
<dbReference type="PROSITE" id="PS50162">
    <property type="entry name" value="RECA_2"/>
    <property type="match status" value="1"/>
</dbReference>
<evidence type="ECO:0000256" key="1">
    <source>
        <dbReference type="ARBA" id="ARBA00022741"/>
    </source>
</evidence>
<dbReference type="Gene3D" id="3.40.50.300">
    <property type="entry name" value="P-loop containing nucleotide triphosphate hydrolases"/>
    <property type="match status" value="1"/>
</dbReference>